<name>A0A8S1IQR6_9CHLO</name>
<proteinExistence type="predicted"/>
<accession>A0A8S1IQR6</accession>
<keyword evidence="6" id="KW-1185">Reference proteome</keyword>
<feature type="region of interest" description="Disordered" evidence="3">
    <location>
        <begin position="138"/>
        <end position="170"/>
    </location>
</feature>
<evidence type="ECO:0000256" key="2">
    <source>
        <dbReference type="PROSITE-ProRule" id="PRU00267"/>
    </source>
</evidence>
<feature type="domain" description="HMG box" evidence="4">
    <location>
        <begin position="169"/>
        <end position="229"/>
    </location>
</feature>
<feature type="compositionally biased region" description="Low complexity" evidence="3">
    <location>
        <begin position="49"/>
        <end position="63"/>
    </location>
</feature>
<reference evidence="5" key="1">
    <citation type="submission" date="2020-12" db="EMBL/GenBank/DDBJ databases">
        <authorList>
            <person name="Iha C."/>
        </authorList>
    </citation>
    <scope>NUCLEOTIDE SEQUENCE</scope>
</reference>
<feature type="DNA-binding region" description="HMG box" evidence="2">
    <location>
        <begin position="169"/>
        <end position="229"/>
    </location>
</feature>
<dbReference type="AlphaFoldDB" id="A0A8S1IQR6"/>
<feature type="DNA-binding region" description="HMG box" evidence="2">
    <location>
        <begin position="74"/>
        <end position="142"/>
    </location>
</feature>
<evidence type="ECO:0000313" key="6">
    <source>
        <dbReference type="Proteomes" id="UP000708148"/>
    </source>
</evidence>
<dbReference type="InterPro" id="IPR009071">
    <property type="entry name" value="HMG_box_dom"/>
</dbReference>
<dbReference type="InterPro" id="IPR036910">
    <property type="entry name" value="HMG_box_dom_sf"/>
</dbReference>
<dbReference type="EMBL" id="CAJHUC010000613">
    <property type="protein sequence ID" value="CAD7697147.1"/>
    <property type="molecule type" value="Genomic_DNA"/>
</dbReference>
<keyword evidence="1 2" id="KW-0238">DNA-binding</keyword>
<dbReference type="Proteomes" id="UP000708148">
    <property type="component" value="Unassembled WGS sequence"/>
</dbReference>
<evidence type="ECO:0000259" key="4">
    <source>
        <dbReference type="PROSITE" id="PS50118"/>
    </source>
</evidence>
<comment type="caution">
    <text evidence="5">The sequence shown here is derived from an EMBL/GenBank/DDBJ whole genome shotgun (WGS) entry which is preliminary data.</text>
</comment>
<gene>
    <name evidence="5" type="ORF">OSTQU699_LOCUS2508</name>
</gene>
<dbReference type="CDD" id="cd00084">
    <property type="entry name" value="HMG-box_SF"/>
    <property type="match status" value="1"/>
</dbReference>
<dbReference type="PANTHER" id="PTHR48112">
    <property type="entry name" value="HIGH MOBILITY GROUP PROTEIN DSP1"/>
    <property type="match status" value="1"/>
</dbReference>
<dbReference type="Pfam" id="PF00505">
    <property type="entry name" value="HMG_box"/>
    <property type="match status" value="2"/>
</dbReference>
<organism evidence="5 6">
    <name type="scientific">Ostreobium quekettii</name>
    <dbReference type="NCBI Taxonomy" id="121088"/>
    <lineage>
        <taxon>Eukaryota</taxon>
        <taxon>Viridiplantae</taxon>
        <taxon>Chlorophyta</taxon>
        <taxon>core chlorophytes</taxon>
        <taxon>Ulvophyceae</taxon>
        <taxon>TCBD clade</taxon>
        <taxon>Bryopsidales</taxon>
        <taxon>Ostreobineae</taxon>
        <taxon>Ostreobiaceae</taxon>
        <taxon>Ostreobium</taxon>
    </lineage>
</organism>
<protein>
    <recommendedName>
        <fullName evidence="4">HMG box domain-containing protein</fullName>
    </recommendedName>
</protein>
<evidence type="ECO:0000256" key="1">
    <source>
        <dbReference type="ARBA" id="ARBA00023125"/>
    </source>
</evidence>
<keyword evidence="2" id="KW-0539">Nucleus</keyword>
<dbReference type="OrthoDB" id="1919336at2759"/>
<evidence type="ECO:0000256" key="3">
    <source>
        <dbReference type="SAM" id="MobiDB-lite"/>
    </source>
</evidence>
<dbReference type="Gene3D" id="1.10.30.10">
    <property type="entry name" value="High mobility group box domain"/>
    <property type="match status" value="2"/>
</dbReference>
<feature type="domain" description="HMG box" evidence="4">
    <location>
        <begin position="74"/>
        <end position="142"/>
    </location>
</feature>
<dbReference type="GO" id="GO:0003677">
    <property type="term" value="F:DNA binding"/>
    <property type="evidence" value="ECO:0007669"/>
    <property type="project" value="UniProtKB-UniRule"/>
</dbReference>
<evidence type="ECO:0000313" key="5">
    <source>
        <dbReference type="EMBL" id="CAD7697147.1"/>
    </source>
</evidence>
<dbReference type="PROSITE" id="PS50118">
    <property type="entry name" value="HMG_BOX_2"/>
    <property type="match status" value="2"/>
</dbReference>
<dbReference type="SUPFAM" id="SSF47095">
    <property type="entry name" value="HMG-box"/>
    <property type="match status" value="2"/>
</dbReference>
<dbReference type="SMART" id="SM00398">
    <property type="entry name" value="HMG"/>
    <property type="match status" value="2"/>
</dbReference>
<dbReference type="InterPro" id="IPR050342">
    <property type="entry name" value="HMGB"/>
</dbReference>
<dbReference type="GO" id="GO:0005634">
    <property type="term" value="C:nucleus"/>
    <property type="evidence" value="ECO:0007669"/>
    <property type="project" value="UniProtKB-UniRule"/>
</dbReference>
<feature type="region of interest" description="Disordered" evidence="3">
    <location>
        <begin position="18"/>
        <end position="73"/>
    </location>
</feature>
<sequence length="240" mass="26465">MTPPFRRSLGCLTGALRRAGTPGALQPGAIARPLAATADDETKRKDPVDAVATPDAAPVAEAAGSGGKSAPKRIKRPLSAYSLYVKHAYPALKEAKPGIEPHDATKMIGKMWKRLPEKERVQFQKESNRLRAMAAAEREATTLKTADGTETTETEETTQTSEKGKAEGPKKPMSAYMVYSVQLYPSMRARFPEDKPVDLTRRIGEMWRHMGETEKRVRLRKAERAMQAYVEGQRGEVGKD</sequence>